<accession>A0ABS1MHL7</accession>
<evidence type="ECO:0000313" key="5">
    <source>
        <dbReference type="Proteomes" id="UP000602198"/>
    </source>
</evidence>
<evidence type="ECO:0000256" key="2">
    <source>
        <dbReference type="SAM" id="MobiDB-lite"/>
    </source>
</evidence>
<protein>
    <submittedName>
        <fullName evidence="4">Alpha/beta fold hydrolase</fullName>
    </submittedName>
</protein>
<gene>
    <name evidence="4" type="ORF">JK358_37780</name>
</gene>
<feature type="compositionally biased region" description="Polar residues" evidence="2">
    <location>
        <begin position="1"/>
        <end position="11"/>
    </location>
</feature>
<feature type="domain" description="AB hydrolase-1" evidence="3">
    <location>
        <begin position="80"/>
        <end position="309"/>
    </location>
</feature>
<keyword evidence="5" id="KW-1185">Reference proteome</keyword>
<comment type="caution">
    <text evidence="4">The sequence shown here is derived from an EMBL/GenBank/DDBJ whole genome shotgun (WGS) entry which is preliminary data.</text>
</comment>
<evidence type="ECO:0000259" key="3">
    <source>
        <dbReference type="Pfam" id="PF00561"/>
    </source>
</evidence>
<evidence type="ECO:0000256" key="1">
    <source>
        <dbReference type="ARBA" id="ARBA00022801"/>
    </source>
</evidence>
<organism evidence="4 5">
    <name type="scientific">Nocardia acididurans</name>
    <dbReference type="NCBI Taxonomy" id="2802282"/>
    <lineage>
        <taxon>Bacteria</taxon>
        <taxon>Bacillati</taxon>
        <taxon>Actinomycetota</taxon>
        <taxon>Actinomycetes</taxon>
        <taxon>Mycobacteriales</taxon>
        <taxon>Nocardiaceae</taxon>
        <taxon>Nocardia</taxon>
    </lineage>
</organism>
<feature type="region of interest" description="Disordered" evidence="2">
    <location>
        <begin position="1"/>
        <end position="23"/>
    </location>
</feature>
<dbReference type="RefSeq" id="WP_201958422.1">
    <property type="nucleotide sequence ID" value="NZ_JAERRJ010000025.1"/>
</dbReference>
<dbReference type="EMBL" id="JAERRJ010000025">
    <property type="protein sequence ID" value="MBL1080161.1"/>
    <property type="molecule type" value="Genomic_DNA"/>
</dbReference>
<dbReference type="InterPro" id="IPR050266">
    <property type="entry name" value="AB_hydrolase_sf"/>
</dbReference>
<reference evidence="4 5" key="1">
    <citation type="submission" date="2021-01" db="EMBL/GenBank/DDBJ databases">
        <title>WGS of actinomycetes isolated from Thailand.</title>
        <authorList>
            <person name="Thawai C."/>
        </authorList>
    </citation>
    <scope>NUCLEOTIDE SEQUENCE [LARGE SCALE GENOMIC DNA]</scope>
    <source>
        <strain evidence="4 5">LPG 2</strain>
    </source>
</reference>
<dbReference type="SUPFAM" id="SSF53474">
    <property type="entry name" value="alpha/beta-Hydrolases"/>
    <property type="match status" value="1"/>
</dbReference>
<evidence type="ECO:0000313" key="4">
    <source>
        <dbReference type="EMBL" id="MBL1080161.1"/>
    </source>
</evidence>
<name>A0ABS1MHL7_9NOCA</name>
<dbReference type="Proteomes" id="UP000602198">
    <property type="component" value="Unassembled WGS sequence"/>
</dbReference>
<dbReference type="PANTHER" id="PTHR43798">
    <property type="entry name" value="MONOACYLGLYCEROL LIPASE"/>
    <property type="match status" value="1"/>
</dbReference>
<keyword evidence="1 4" id="KW-0378">Hydrolase</keyword>
<proteinExistence type="predicted"/>
<dbReference type="InterPro" id="IPR000073">
    <property type="entry name" value="AB_hydrolase_1"/>
</dbReference>
<sequence length="325" mass="34616">MSEKTIPSNPDTGPRPRRPARGKHRLRRIALAVVTLLLVLAAGNAVLVSRETVGATGARIVRLAGGDIHLESSGVPGESAVVLLHGLAGSTDWWDPVLPALRDFYVIRVDLLGHGGSAKPATGYGTAEQARRVGAVLDHLGIRRATVIGHSTGGLIATSLAEQRRDLVTAITLIDTGPRADAFAGDSAVARLLTTPVAGQLLWRLRTDSTLRRGLSTAFARDIPIPDPILADIRGMTYRSLTATSDASTAFLRERPAPDRLAELGLPTLVIFGADDERWPVSSAEDYRRIPGVRIEILATGHTPMLEDPDSTGKLLRAFVTAPGR</sequence>
<dbReference type="Gene3D" id="3.40.50.1820">
    <property type="entry name" value="alpha/beta hydrolase"/>
    <property type="match status" value="1"/>
</dbReference>
<dbReference type="GO" id="GO:0016787">
    <property type="term" value="F:hydrolase activity"/>
    <property type="evidence" value="ECO:0007669"/>
    <property type="project" value="UniProtKB-KW"/>
</dbReference>
<dbReference type="PANTHER" id="PTHR43798:SF31">
    <property type="entry name" value="AB HYDROLASE SUPERFAMILY PROTEIN YCLE"/>
    <property type="match status" value="1"/>
</dbReference>
<dbReference type="InterPro" id="IPR029058">
    <property type="entry name" value="AB_hydrolase_fold"/>
</dbReference>
<dbReference type="PRINTS" id="PR00111">
    <property type="entry name" value="ABHYDROLASE"/>
</dbReference>
<dbReference type="Pfam" id="PF00561">
    <property type="entry name" value="Abhydrolase_1"/>
    <property type="match status" value="1"/>
</dbReference>